<evidence type="ECO:0000313" key="1">
    <source>
        <dbReference type="EMBL" id="MFD2052004.1"/>
    </source>
</evidence>
<proteinExistence type="predicted"/>
<evidence type="ECO:0000313" key="2">
    <source>
        <dbReference type="Proteomes" id="UP001597349"/>
    </source>
</evidence>
<organism evidence="1 2">
    <name type="scientific">Mesorhizobium calcicola</name>
    <dbReference type="NCBI Taxonomy" id="1300310"/>
    <lineage>
        <taxon>Bacteria</taxon>
        <taxon>Pseudomonadati</taxon>
        <taxon>Pseudomonadota</taxon>
        <taxon>Alphaproteobacteria</taxon>
        <taxon>Hyphomicrobiales</taxon>
        <taxon>Phyllobacteriaceae</taxon>
        <taxon>Mesorhizobium</taxon>
    </lineage>
</organism>
<dbReference type="EMBL" id="JBHUGY010000003">
    <property type="protein sequence ID" value="MFD2052004.1"/>
    <property type="molecule type" value="Genomic_DNA"/>
</dbReference>
<dbReference type="Proteomes" id="UP001597349">
    <property type="component" value="Unassembled WGS sequence"/>
</dbReference>
<dbReference type="RefSeq" id="WP_379016806.1">
    <property type="nucleotide sequence ID" value="NZ_JBHUGY010000003.1"/>
</dbReference>
<accession>A0ABW4W9G6</accession>
<reference evidence="2" key="1">
    <citation type="journal article" date="2019" name="Int. J. Syst. Evol. Microbiol.">
        <title>The Global Catalogue of Microorganisms (GCM) 10K type strain sequencing project: providing services to taxonomists for standard genome sequencing and annotation.</title>
        <authorList>
            <consortium name="The Broad Institute Genomics Platform"/>
            <consortium name="The Broad Institute Genome Sequencing Center for Infectious Disease"/>
            <person name="Wu L."/>
            <person name="Ma J."/>
        </authorList>
    </citation>
    <scope>NUCLEOTIDE SEQUENCE [LARGE SCALE GENOMIC DNA]</scope>
    <source>
        <strain evidence="2">CGMCC 1.16226</strain>
    </source>
</reference>
<protein>
    <submittedName>
        <fullName evidence="1">Uncharacterized protein</fullName>
    </submittedName>
</protein>
<sequence length="126" mass="13093">MGLQVRISGGAKHLEGAGPNAAMGYASLMLDLGVEADATIGIVGEGDAYTGFQHLACDVGHFAGRATRDDDSCVFPDRQADKPFFQGGGYELCHGDNATRPRLLSQRRGLAQVAAVDAAIGARSKS</sequence>
<name>A0ABW4W9G6_9HYPH</name>
<comment type="caution">
    <text evidence="1">The sequence shown here is derived from an EMBL/GenBank/DDBJ whole genome shotgun (WGS) entry which is preliminary data.</text>
</comment>
<keyword evidence="2" id="KW-1185">Reference proteome</keyword>
<gene>
    <name evidence="1" type="ORF">ACFSQT_02200</name>
</gene>